<accession>A0A9P7SVK8</accession>
<protein>
    <submittedName>
        <fullName evidence="3">Uncharacterized protein</fullName>
    </submittedName>
</protein>
<evidence type="ECO:0000313" key="4">
    <source>
        <dbReference type="Proteomes" id="UP000748025"/>
    </source>
</evidence>
<name>A0A9P7SVK8_9HYPO</name>
<sequence length="123" mass="13278">MSDNNHQKVDAVPSSSASEDSDSTLEALAPTASRRAPKIGESDAAMAQGEWIAEADVQVSRQVSRQISRRGVEDAAPELSDMTDNDTEKEKDDDDDFPDGGVDAWLVVLGAWCVSFCSFGWIN</sequence>
<dbReference type="EMBL" id="SRPW01004812">
    <property type="protein sequence ID" value="KAG5980143.1"/>
    <property type="molecule type" value="Genomic_DNA"/>
</dbReference>
<organism evidence="3 4">
    <name type="scientific">Claviceps pusilla</name>
    <dbReference type="NCBI Taxonomy" id="123648"/>
    <lineage>
        <taxon>Eukaryota</taxon>
        <taxon>Fungi</taxon>
        <taxon>Dikarya</taxon>
        <taxon>Ascomycota</taxon>
        <taxon>Pezizomycotina</taxon>
        <taxon>Sordariomycetes</taxon>
        <taxon>Hypocreomycetidae</taxon>
        <taxon>Hypocreales</taxon>
        <taxon>Clavicipitaceae</taxon>
        <taxon>Claviceps</taxon>
    </lineage>
</organism>
<keyword evidence="4" id="KW-1185">Reference proteome</keyword>
<comment type="caution">
    <text evidence="3">The sequence shown here is derived from an EMBL/GenBank/DDBJ whole genome shotgun (WGS) entry which is preliminary data.</text>
</comment>
<keyword evidence="2" id="KW-1133">Transmembrane helix</keyword>
<feature type="transmembrane region" description="Helical" evidence="2">
    <location>
        <begin position="104"/>
        <end position="122"/>
    </location>
</feature>
<feature type="region of interest" description="Disordered" evidence="1">
    <location>
        <begin position="63"/>
        <end position="100"/>
    </location>
</feature>
<evidence type="ECO:0000256" key="2">
    <source>
        <dbReference type="SAM" id="Phobius"/>
    </source>
</evidence>
<keyword evidence="2" id="KW-0472">Membrane</keyword>
<keyword evidence="2" id="KW-0812">Transmembrane</keyword>
<gene>
    <name evidence="3" type="ORF">E4U43_006778</name>
</gene>
<feature type="compositionally biased region" description="Acidic residues" evidence="1">
    <location>
        <begin position="81"/>
        <end position="98"/>
    </location>
</feature>
<dbReference type="AlphaFoldDB" id="A0A9P7SVK8"/>
<dbReference type="OrthoDB" id="5402233at2759"/>
<evidence type="ECO:0000313" key="3">
    <source>
        <dbReference type="EMBL" id="KAG5980143.1"/>
    </source>
</evidence>
<feature type="non-terminal residue" evidence="3">
    <location>
        <position position="123"/>
    </location>
</feature>
<feature type="region of interest" description="Disordered" evidence="1">
    <location>
        <begin position="1"/>
        <end position="43"/>
    </location>
</feature>
<evidence type="ECO:0000256" key="1">
    <source>
        <dbReference type="SAM" id="MobiDB-lite"/>
    </source>
</evidence>
<reference evidence="3" key="1">
    <citation type="journal article" date="2020" name="bioRxiv">
        <title>Whole genome comparisons of ergot fungi reveals the divergence and evolution of species within the genus Claviceps are the result of varying mechanisms driving genome evolution and host range expansion.</title>
        <authorList>
            <person name="Wyka S.A."/>
            <person name="Mondo S.J."/>
            <person name="Liu M."/>
            <person name="Dettman J."/>
            <person name="Nalam V."/>
            <person name="Broders K.D."/>
        </authorList>
    </citation>
    <scope>NUCLEOTIDE SEQUENCE</scope>
    <source>
        <strain evidence="3">CCC 602</strain>
    </source>
</reference>
<proteinExistence type="predicted"/>
<dbReference type="Proteomes" id="UP000748025">
    <property type="component" value="Unassembled WGS sequence"/>
</dbReference>